<dbReference type="AlphaFoldDB" id="A0AAV5RDV3"/>
<dbReference type="InterPro" id="IPR025609">
    <property type="entry name" value="Lsm14-like_N"/>
</dbReference>
<feature type="domain" description="Lsm14-like N-terminal" evidence="2">
    <location>
        <begin position="1"/>
        <end position="86"/>
    </location>
</feature>
<reference evidence="3 4" key="1">
    <citation type="journal article" date="2023" name="Elife">
        <title>Identification of key yeast species and microbe-microbe interactions impacting larval growth of Drosophila in the wild.</title>
        <authorList>
            <person name="Mure A."/>
            <person name="Sugiura Y."/>
            <person name="Maeda R."/>
            <person name="Honda K."/>
            <person name="Sakurai N."/>
            <person name="Takahashi Y."/>
            <person name="Watada M."/>
            <person name="Katoh T."/>
            <person name="Gotoh A."/>
            <person name="Gotoh Y."/>
            <person name="Taniguchi I."/>
            <person name="Nakamura K."/>
            <person name="Hayashi T."/>
            <person name="Katayama T."/>
            <person name="Uemura T."/>
            <person name="Hattori Y."/>
        </authorList>
    </citation>
    <scope>NUCLEOTIDE SEQUENCE [LARGE SCALE GENOMIC DNA]</scope>
    <source>
        <strain evidence="3 4">SB-73</strain>
    </source>
</reference>
<protein>
    <recommendedName>
        <fullName evidence="2">Lsm14-like N-terminal domain-containing protein</fullName>
    </recommendedName>
</protein>
<dbReference type="Pfam" id="PF12701">
    <property type="entry name" value="LSM14"/>
    <property type="match status" value="1"/>
</dbReference>
<proteinExistence type="predicted"/>
<feature type="compositionally biased region" description="Basic residues" evidence="1">
    <location>
        <begin position="177"/>
        <end position="190"/>
    </location>
</feature>
<evidence type="ECO:0000313" key="4">
    <source>
        <dbReference type="Proteomes" id="UP001362899"/>
    </source>
</evidence>
<organism evidence="3 4">
    <name type="scientific">Starmerella bacillaris</name>
    <name type="common">Yeast</name>
    <name type="synonym">Candida zemplinina</name>
    <dbReference type="NCBI Taxonomy" id="1247836"/>
    <lineage>
        <taxon>Eukaryota</taxon>
        <taxon>Fungi</taxon>
        <taxon>Dikarya</taxon>
        <taxon>Ascomycota</taxon>
        <taxon>Saccharomycotina</taxon>
        <taxon>Dipodascomycetes</taxon>
        <taxon>Dipodascales</taxon>
        <taxon>Trichomonascaceae</taxon>
        <taxon>Starmerella</taxon>
    </lineage>
</organism>
<feature type="region of interest" description="Disordered" evidence="1">
    <location>
        <begin position="69"/>
        <end position="131"/>
    </location>
</feature>
<dbReference type="EMBL" id="BTGC01000001">
    <property type="protein sequence ID" value="GMM49147.1"/>
    <property type="molecule type" value="Genomic_DNA"/>
</dbReference>
<dbReference type="SUPFAM" id="SSF50182">
    <property type="entry name" value="Sm-like ribonucleoproteins"/>
    <property type="match status" value="1"/>
</dbReference>
<keyword evidence="4" id="KW-1185">Reference proteome</keyword>
<dbReference type="Gene3D" id="2.30.30.100">
    <property type="match status" value="1"/>
</dbReference>
<evidence type="ECO:0000259" key="2">
    <source>
        <dbReference type="SMART" id="SM01271"/>
    </source>
</evidence>
<comment type="caution">
    <text evidence="3">The sequence shown here is derived from an EMBL/GenBank/DDBJ whole genome shotgun (WGS) entry which is preliminary data.</text>
</comment>
<gene>
    <name evidence="3" type="ORF">DASB73_001050</name>
</gene>
<accession>A0AAV5RDV3</accession>
<name>A0AAV5RDV3_STABA</name>
<evidence type="ECO:0000313" key="3">
    <source>
        <dbReference type="EMBL" id="GMM49147.1"/>
    </source>
</evidence>
<evidence type="ECO:0000256" key="1">
    <source>
        <dbReference type="SAM" id="MobiDB-lite"/>
    </source>
</evidence>
<feature type="region of interest" description="Disordered" evidence="1">
    <location>
        <begin position="154"/>
        <end position="198"/>
    </location>
</feature>
<dbReference type="InterPro" id="IPR010920">
    <property type="entry name" value="LSM_dom_sf"/>
</dbReference>
<dbReference type="SMART" id="SM01271">
    <property type="entry name" value="LSM14"/>
    <property type="match status" value="1"/>
</dbReference>
<sequence>MSEYIGKRIAITDSKKIRYSGVLSAISAETSTIDLKGVKIYNESSELLDEKDSVHFKGSEVKDLHVLDDEDISREEKQSKTVKQRRNQENNDTRRKQKSESQMQNTKTDLSDNNENPEENEDFYTRTQRLSTDKWTDEYDKKVECAYDGEKSFFDELEPVTFGKQNSNRTRGGGRGQRGHRGQRGNRGRKRNEAFEQI</sequence>
<dbReference type="Proteomes" id="UP001362899">
    <property type="component" value="Unassembled WGS sequence"/>
</dbReference>